<gene>
    <name evidence="1" type="ORF">LARSCL_LOCUS21200</name>
</gene>
<dbReference type="EMBL" id="CAXIEN010000488">
    <property type="protein sequence ID" value="CAL1299173.1"/>
    <property type="molecule type" value="Genomic_DNA"/>
</dbReference>
<dbReference type="Proteomes" id="UP001497382">
    <property type="component" value="Unassembled WGS sequence"/>
</dbReference>
<protein>
    <submittedName>
        <fullName evidence="1">Uncharacterized protein</fullName>
    </submittedName>
</protein>
<organism evidence="1 2">
    <name type="scientific">Larinioides sclopetarius</name>
    <dbReference type="NCBI Taxonomy" id="280406"/>
    <lineage>
        <taxon>Eukaryota</taxon>
        <taxon>Metazoa</taxon>
        <taxon>Ecdysozoa</taxon>
        <taxon>Arthropoda</taxon>
        <taxon>Chelicerata</taxon>
        <taxon>Arachnida</taxon>
        <taxon>Araneae</taxon>
        <taxon>Araneomorphae</taxon>
        <taxon>Entelegynae</taxon>
        <taxon>Araneoidea</taxon>
        <taxon>Araneidae</taxon>
        <taxon>Larinioides</taxon>
    </lineage>
</organism>
<keyword evidence="2" id="KW-1185">Reference proteome</keyword>
<dbReference type="AlphaFoldDB" id="A0AAV2BSY5"/>
<evidence type="ECO:0000313" key="1">
    <source>
        <dbReference type="EMBL" id="CAL1299173.1"/>
    </source>
</evidence>
<accession>A0AAV2BSY5</accession>
<sequence>MTCRYRHRNNDGSLFWTENAALSIPLIVSPYRTEGRHFVEQRQPPTKIPLAICGCLLNLRLPLQGATW</sequence>
<proteinExistence type="predicted"/>
<evidence type="ECO:0000313" key="2">
    <source>
        <dbReference type="Proteomes" id="UP001497382"/>
    </source>
</evidence>
<comment type="caution">
    <text evidence="1">The sequence shown here is derived from an EMBL/GenBank/DDBJ whole genome shotgun (WGS) entry which is preliminary data.</text>
</comment>
<name>A0AAV2BSY5_9ARAC</name>
<reference evidence="1 2" key="1">
    <citation type="submission" date="2024-04" db="EMBL/GenBank/DDBJ databases">
        <authorList>
            <person name="Rising A."/>
            <person name="Reimegard J."/>
            <person name="Sonavane S."/>
            <person name="Akerstrom W."/>
            <person name="Nylinder S."/>
            <person name="Hedman E."/>
            <person name="Kallberg Y."/>
        </authorList>
    </citation>
    <scope>NUCLEOTIDE SEQUENCE [LARGE SCALE GENOMIC DNA]</scope>
</reference>